<dbReference type="SMART" id="SM00823">
    <property type="entry name" value="PKS_PP"/>
    <property type="match status" value="1"/>
</dbReference>
<comment type="caution">
    <text evidence="6">The sequence shown here is derived from an EMBL/GenBank/DDBJ whole genome shotgun (WGS) entry which is preliminary data.</text>
</comment>
<protein>
    <submittedName>
        <fullName evidence="6">Phthiocerol synthesis polyketide synthase type I PpsE</fullName>
        <ecNumber evidence="6">2.3.1.41</ecNumber>
    </submittedName>
</protein>
<dbReference type="InterPro" id="IPR018201">
    <property type="entry name" value="Ketoacyl_synth_AS"/>
</dbReference>
<dbReference type="InterPro" id="IPR016039">
    <property type="entry name" value="Thiolase-like"/>
</dbReference>
<evidence type="ECO:0000259" key="4">
    <source>
        <dbReference type="PROSITE" id="PS50075"/>
    </source>
</evidence>
<evidence type="ECO:0000313" key="7">
    <source>
        <dbReference type="Proteomes" id="UP000702425"/>
    </source>
</evidence>
<dbReference type="SUPFAM" id="SSF51735">
    <property type="entry name" value="NAD(P)-binding Rossmann-fold domains"/>
    <property type="match status" value="2"/>
</dbReference>
<dbReference type="CDD" id="cd00833">
    <property type="entry name" value="PKS"/>
    <property type="match status" value="1"/>
</dbReference>
<feature type="domain" description="Ketosynthase family 3 (KS3)" evidence="5">
    <location>
        <begin position="7"/>
        <end position="425"/>
    </location>
</feature>
<dbReference type="InterPro" id="IPR020806">
    <property type="entry name" value="PKS_PP-bd"/>
</dbReference>
<dbReference type="SUPFAM" id="SSF52151">
    <property type="entry name" value="FabD/lysophospholipase-like"/>
    <property type="match status" value="1"/>
</dbReference>
<dbReference type="Proteomes" id="UP000702425">
    <property type="component" value="Unassembled WGS sequence"/>
</dbReference>
<dbReference type="SUPFAM" id="SSF55048">
    <property type="entry name" value="Probable ACP-binding domain of malonyl-CoA ACP transacylase"/>
    <property type="match status" value="1"/>
</dbReference>
<dbReference type="RefSeq" id="WP_246276775.1">
    <property type="nucleotide sequence ID" value="NZ_CAWPPK010000256.1"/>
</dbReference>
<dbReference type="InterPro" id="IPR014030">
    <property type="entry name" value="Ketoacyl_synth_N"/>
</dbReference>
<proteinExistence type="predicted"/>
<feature type="domain" description="Carrier" evidence="4">
    <location>
        <begin position="1482"/>
        <end position="1557"/>
    </location>
</feature>
<dbReference type="InterPro" id="IPR016036">
    <property type="entry name" value="Malonyl_transacylase_ACP-bd"/>
</dbReference>
<name>A0ABX2CZT0_9CYAN</name>
<evidence type="ECO:0000256" key="2">
    <source>
        <dbReference type="ARBA" id="ARBA00022553"/>
    </source>
</evidence>
<dbReference type="Pfam" id="PF02801">
    <property type="entry name" value="Ketoacyl-synt_C"/>
    <property type="match status" value="1"/>
</dbReference>
<dbReference type="CDD" id="cd08953">
    <property type="entry name" value="KR_2_SDR_x"/>
    <property type="match status" value="1"/>
</dbReference>
<dbReference type="InterPro" id="IPR001227">
    <property type="entry name" value="Ac_transferase_dom_sf"/>
</dbReference>
<dbReference type="InterPro" id="IPR014043">
    <property type="entry name" value="Acyl_transferase_dom"/>
</dbReference>
<organism evidence="6 7">
    <name type="scientific">Microcoleus asticus IPMA8</name>
    <dbReference type="NCBI Taxonomy" id="2563858"/>
    <lineage>
        <taxon>Bacteria</taxon>
        <taxon>Bacillati</taxon>
        <taxon>Cyanobacteriota</taxon>
        <taxon>Cyanophyceae</taxon>
        <taxon>Oscillatoriophycideae</taxon>
        <taxon>Oscillatoriales</taxon>
        <taxon>Microcoleaceae</taxon>
        <taxon>Microcoleus</taxon>
        <taxon>Microcoleus asticus</taxon>
    </lineage>
</organism>
<dbReference type="SUPFAM" id="SSF47336">
    <property type="entry name" value="ACP-like"/>
    <property type="match status" value="1"/>
</dbReference>
<dbReference type="Gene3D" id="3.40.366.10">
    <property type="entry name" value="Malonyl-Coenzyme A Acyl Carrier Protein, domain 2"/>
    <property type="match status" value="1"/>
</dbReference>
<dbReference type="SUPFAM" id="SSF53901">
    <property type="entry name" value="Thiolase-like"/>
    <property type="match status" value="1"/>
</dbReference>
<dbReference type="Pfam" id="PF00550">
    <property type="entry name" value="PP-binding"/>
    <property type="match status" value="1"/>
</dbReference>
<keyword evidence="2" id="KW-0597">Phosphoprotein</keyword>
<dbReference type="PROSITE" id="PS50075">
    <property type="entry name" value="CARRIER"/>
    <property type="match status" value="1"/>
</dbReference>
<evidence type="ECO:0000256" key="3">
    <source>
        <dbReference type="ARBA" id="ARBA00022679"/>
    </source>
</evidence>
<dbReference type="SMART" id="SM00825">
    <property type="entry name" value="PKS_KS"/>
    <property type="match status" value="1"/>
</dbReference>
<dbReference type="Pfam" id="PF00109">
    <property type="entry name" value="ketoacyl-synt"/>
    <property type="match status" value="1"/>
</dbReference>
<reference evidence="6 7" key="1">
    <citation type="journal article" date="2020" name="Sci. Rep.">
        <title>A novel cyanobacterial geosmin producer, revising GeoA distribution and dispersion patterns in Bacteria.</title>
        <authorList>
            <person name="Churro C."/>
            <person name="Semedo-Aguiar A.P."/>
            <person name="Silva A.D."/>
            <person name="Pereira-Leal J.B."/>
            <person name="Leite R.B."/>
        </authorList>
    </citation>
    <scope>NUCLEOTIDE SEQUENCE [LARGE SCALE GENOMIC DNA]</scope>
    <source>
        <strain evidence="6 7">IPMA8</strain>
    </source>
</reference>
<dbReference type="InterPro" id="IPR013968">
    <property type="entry name" value="PKS_KR"/>
</dbReference>
<dbReference type="Gene3D" id="3.40.47.10">
    <property type="match status" value="1"/>
</dbReference>
<dbReference type="InterPro" id="IPR014031">
    <property type="entry name" value="Ketoacyl_synth_C"/>
</dbReference>
<dbReference type="InterPro" id="IPR036291">
    <property type="entry name" value="NAD(P)-bd_dom_sf"/>
</dbReference>
<dbReference type="EMBL" id="SRRZ01000043">
    <property type="protein sequence ID" value="NQE34940.1"/>
    <property type="molecule type" value="Genomic_DNA"/>
</dbReference>
<dbReference type="PROSITE" id="PS00606">
    <property type="entry name" value="KS3_1"/>
    <property type="match status" value="1"/>
</dbReference>
<dbReference type="InterPro" id="IPR049490">
    <property type="entry name" value="C883_1060-like_KR_N"/>
</dbReference>
<dbReference type="Pfam" id="PF22621">
    <property type="entry name" value="CurL-like_PKS_C"/>
    <property type="match status" value="1"/>
</dbReference>
<keyword evidence="6" id="KW-0012">Acyltransferase</keyword>
<accession>A0ABX2CZT0</accession>
<dbReference type="Gene3D" id="3.30.70.3290">
    <property type="match status" value="1"/>
</dbReference>
<dbReference type="Gene3D" id="1.10.1200.10">
    <property type="entry name" value="ACP-like"/>
    <property type="match status" value="1"/>
</dbReference>
<dbReference type="PROSITE" id="PS52004">
    <property type="entry name" value="KS3_2"/>
    <property type="match status" value="1"/>
</dbReference>
<evidence type="ECO:0000256" key="1">
    <source>
        <dbReference type="ARBA" id="ARBA00022450"/>
    </source>
</evidence>
<dbReference type="GO" id="GO:0004315">
    <property type="term" value="F:3-oxoacyl-[acyl-carrier-protein] synthase activity"/>
    <property type="evidence" value="ECO:0007669"/>
    <property type="project" value="UniProtKB-EC"/>
</dbReference>
<evidence type="ECO:0000313" key="6">
    <source>
        <dbReference type="EMBL" id="NQE34940.1"/>
    </source>
</evidence>
<dbReference type="SMART" id="SM00827">
    <property type="entry name" value="PKS_AT"/>
    <property type="match status" value="1"/>
</dbReference>
<dbReference type="InterPro" id="IPR050091">
    <property type="entry name" value="PKS_NRPS_Biosynth_Enz"/>
</dbReference>
<sequence>MSYEKNGLEIAIVGMSGRFPGSKSIDDFWENLKAGVNLTSTFPNPRPSKLADGTTKVGSILDNIELFDASFFGFNPREAETMDPQHKMFLECAWEALENAGYDSEIEQRPIGVYAGTGISTYLLYNLHPNRELMDSMSFLQTLVGVDKDYVPTRVSYKLNLKGPSVSVGTACSSSLVAVHLACQSLLSGECDMALAAGVAVKVPQNELTLSPEGIISPDGKCRAFDAKANGTIGGNGIGVVVLKRLDDAIAERDCIYAVIKGSAINNDGGLKVGYTAPSEEGQSKVIRSAQIMAEVEPETISYIEAHGTGTPLGDPIEIAALTQAFRANSDQKGYCAIGSVKTNVGHLDAAAGIVGLIKTILALHHKLLPPSINFETPNPQIDFENSPFYVNSKLSEWKASGNPRRAGVSSFGIGGTNAHLILEEAPTPEASSPSRAQQLLILSAKTNSGLETATANLVNYLEKDSDVNLADVAYTLQVGRRAFNYRRTIVAENVEDAVKTLTSNNPQRVFTNFIESSDRAVVFMFTGQGSQYVNMARELYQSELIFREECDRCFQLLQPHLGLDLGMLIYPSKEETEKATQQLQQTAITQPALFVIEYALAKLLISWGIQPQSIIGHSIGEYVAACIGGVFSLEDALSLVATRGKMMQQLPYGTMISVSLSAEKVQLFLNENLFLAASNSPSLSVVSGTIEAVENLERQLAEKGIEYRQLHTSHAFHSAMMDSIIEPFVLALKKVKFTPPQIPFISNLTGTWITAAEAIDPNYWARHLRETVRFSEGIAELIKDSQLIFLEVGPGRTLTTLAKQQASGRIVLSSLPHPKDQESDSGFLLNTLGKLWLAGVRVDWSGFYASEKRDRIPLPTYPFERQRYWIDPPAESGTNPQVKLDRKPDIADWFYIPSWKRSLLSTHKSNTVQVQSCYLVFIDECGLGVELLKRLERQNQEVITVKIGSEFAKFGEDVYTINPQQPNDYKALVKALFGRENIPKTIAHLWTITGETQKSGWEWIDRAQETGFYSLLFLAQALGDENLTNELPIVVFSNNLQEVTGDELLCPEKATLLGTVKAIAQEYPNINCRSIDVVLPSSGSWQEKLLDQLLTEIVADNPKSNDAIVAYRGNNRWLQTFEPVQLNEALEETPVLREGGVYLITGGLGGIGLVLAENLAKTVRAKLVLVGRSAFPDRNERSQWLATHDDQDTISRKIRKLLEFEESGAEVLVATADVTNLEQMQVAIEIAQKQFGHIDGVIHAAGVPGGGIIQRKTREEAERILAPKVKGTLVLDLLLKDVELDFFVLFSSLASVIGGVGQVDYAGANAFLDAFSHYKISTNGTFTTCINWDAWQEVGMAAEEVKQFERNQVFPISEIVGAFEYMTAAKDISKIAIPWHDKREAEEVKYNVLASPNPQFPAKGLPTKFIEDGLLPSEGINVFRRILESKLPQILVSTRDLMTLIERHNSHSILSFSETGETTNLSQATHPRPELSNAYIAPLNELEETIANIWQKFLGVKQVGIHDNFFELGGHSLLATQVIAQMRLAIKMDLPLSILFDAPTVADISQYIEKIRLTTEKFQAPINTELDDRMEIEL</sequence>
<dbReference type="Gene3D" id="3.40.50.720">
    <property type="entry name" value="NAD(P)-binding Rossmann-like Domain"/>
    <property type="match status" value="1"/>
</dbReference>
<dbReference type="Pfam" id="PF00698">
    <property type="entry name" value="Acyl_transf_1"/>
    <property type="match status" value="1"/>
</dbReference>
<dbReference type="InterPro" id="IPR009081">
    <property type="entry name" value="PP-bd_ACP"/>
</dbReference>
<dbReference type="Pfam" id="PF08659">
    <property type="entry name" value="KR"/>
    <property type="match status" value="1"/>
</dbReference>
<dbReference type="PANTHER" id="PTHR43775">
    <property type="entry name" value="FATTY ACID SYNTHASE"/>
    <property type="match status" value="1"/>
</dbReference>
<keyword evidence="1" id="KW-0596">Phosphopantetheine</keyword>
<dbReference type="InterPro" id="IPR020841">
    <property type="entry name" value="PKS_Beta-ketoAc_synthase_dom"/>
</dbReference>
<dbReference type="PROSITE" id="PS00012">
    <property type="entry name" value="PHOSPHOPANTETHEINE"/>
    <property type="match status" value="1"/>
</dbReference>
<dbReference type="InterPro" id="IPR036736">
    <property type="entry name" value="ACP-like_sf"/>
</dbReference>
<dbReference type="EC" id="2.3.1.41" evidence="6"/>
<dbReference type="InterPro" id="IPR057326">
    <property type="entry name" value="KR_dom"/>
</dbReference>
<dbReference type="InterPro" id="IPR006162">
    <property type="entry name" value="Ppantetheine_attach_site"/>
</dbReference>
<evidence type="ECO:0000259" key="5">
    <source>
        <dbReference type="PROSITE" id="PS52004"/>
    </source>
</evidence>
<keyword evidence="3 6" id="KW-0808">Transferase</keyword>
<dbReference type="Pfam" id="PF21394">
    <property type="entry name" value="Beta-ketacyl_N"/>
    <property type="match status" value="1"/>
</dbReference>
<keyword evidence="7" id="KW-1185">Reference proteome</keyword>
<gene>
    <name evidence="6" type="primary">ppsE_3</name>
    <name evidence="6" type="ORF">E5S67_02669</name>
</gene>
<dbReference type="SMART" id="SM00822">
    <property type="entry name" value="PKS_KR"/>
    <property type="match status" value="1"/>
</dbReference>
<dbReference type="InterPro" id="IPR016035">
    <property type="entry name" value="Acyl_Trfase/lysoPLipase"/>
</dbReference>
<dbReference type="PANTHER" id="PTHR43775:SF51">
    <property type="entry name" value="INACTIVE PHENOLPHTHIOCEROL SYNTHESIS POLYKETIDE SYNTHASE TYPE I PKS1-RELATED"/>
    <property type="match status" value="1"/>
</dbReference>
<dbReference type="Gene3D" id="3.30.70.250">
    <property type="entry name" value="Malonyl-CoA ACP transacylase, ACP-binding"/>
    <property type="match status" value="1"/>
</dbReference>